<feature type="transmembrane region" description="Helical" evidence="5">
    <location>
        <begin position="234"/>
        <end position="252"/>
    </location>
</feature>
<dbReference type="Gene3D" id="1.20.120.20">
    <property type="entry name" value="Apolipoprotein"/>
    <property type="match status" value="1"/>
</dbReference>
<evidence type="ECO:0000256" key="3">
    <source>
        <dbReference type="PROSITE-ProRule" id="PRU00473"/>
    </source>
</evidence>
<keyword evidence="2 3" id="KW-0472">Membrane</keyword>
<evidence type="ECO:0000313" key="8">
    <source>
        <dbReference type="Proteomes" id="UP000279962"/>
    </source>
</evidence>
<dbReference type="InterPro" id="IPR050330">
    <property type="entry name" value="Bact_OuterMem_StrucFunc"/>
</dbReference>
<dbReference type="RefSeq" id="WP_087552045.1">
    <property type="nucleotide sequence ID" value="NZ_CP033133.1"/>
</dbReference>
<organism evidence="7 8">
    <name type="scientific">Acinetobacter wuhouensis</name>
    <dbReference type="NCBI Taxonomy" id="1879050"/>
    <lineage>
        <taxon>Bacteria</taxon>
        <taxon>Pseudomonadati</taxon>
        <taxon>Pseudomonadota</taxon>
        <taxon>Gammaproteobacteria</taxon>
        <taxon>Moraxellales</taxon>
        <taxon>Moraxellaceae</taxon>
        <taxon>Acinetobacter</taxon>
    </lineage>
</organism>
<dbReference type="PANTHER" id="PTHR30329:SF20">
    <property type="entry name" value="EXPORTED PROTEIN"/>
    <property type="match status" value="1"/>
</dbReference>
<dbReference type="Pfam" id="PF00691">
    <property type="entry name" value="OmpA"/>
    <property type="match status" value="1"/>
</dbReference>
<evidence type="ECO:0000256" key="2">
    <source>
        <dbReference type="ARBA" id="ARBA00023136"/>
    </source>
</evidence>
<dbReference type="Gene3D" id="3.30.1330.60">
    <property type="entry name" value="OmpA-like domain"/>
    <property type="match status" value="1"/>
</dbReference>
<evidence type="ECO:0000313" key="7">
    <source>
        <dbReference type="EMBL" id="AYO54687.1"/>
    </source>
</evidence>
<dbReference type="InterPro" id="IPR036737">
    <property type="entry name" value="OmpA-like_sf"/>
</dbReference>
<dbReference type="Proteomes" id="UP000279962">
    <property type="component" value="Chromosome"/>
</dbReference>
<feature type="region of interest" description="Disordered" evidence="4">
    <location>
        <begin position="512"/>
        <end position="549"/>
    </location>
</feature>
<dbReference type="SUPFAM" id="SSF103088">
    <property type="entry name" value="OmpA-like"/>
    <property type="match status" value="1"/>
</dbReference>
<accession>A0A3G2T4U9</accession>
<comment type="subcellular location">
    <subcellularLocation>
        <location evidence="1">Cell outer membrane</location>
    </subcellularLocation>
</comment>
<keyword evidence="5" id="KW-1133">Transmembrane helix</keyword>
<proteinExistence type="predicted"/>
<name>A0A3G2T4U9_9GAMM</name>
<evidence type="ECO:0000256" key="4">
    <source>
        <dbReference type="SAM" id="MobiDB-lite"/>
    </source>
</evidence>
<evidence type="ECO:0000259" key="6">
    <source>
        <dbReference type="PROSITE" id="PS51123"/>
    </source>
</evidence>
<dbReference type="GO" id="GO:0009279">
    <property type="term" value="C:cell outer membrane"/>
    <property type="evidence" value="ECO:0007669"/>
    <property type="project" value="UniProtKB-SubCell"/>
</dbReference>
<dbReference type="PANTHER" id="PTHR30329">
    <property type="entry name" value="STATOR ELEMENT OF FLAGELLAR MOTOR COMPLEX"/>
    <property type="match status" value="1"/>
</dbReference>
<gene>
    <name evidence="7" type="ORF">CDG68_13975</name>
</gene>
<protein>
    <submittedName>
        <fullName evidence="7">OmpA family protein</fullName>
    </submittedName>
</protein>
<dbReference type="InterPro" id="IPR006665">
    <property type="entry name" value="OmpA-like"/>
</dbReference>
<dbReference type="EMBL" id="CP033133">
    <property type="protein sequence ID" value="AYO54687.1"/>
    <property type="molecule type" value="Genomic_DNA"/>
</dbReference>
<sequence>MNIIELLKQQVTAKVLQSGDQFQNEKIGALSAFYPILLTVLKSKPELITTLQQNLNPRLGDIFSHNPETVNHFLGLVGGDAPAQEIETTLNHSIAPTLSLLADQAGTDDKQGIFDLIKAQWDNIQGSLPAWATGLFTTLGLSVAGLGLGGTLGNVGGVLGGALGGVGDKLGNVGETLGNVGASVKETVTETASKIHDAGENIVNKSSETISSAASTVQNKAHEMVNEAEKKSNWLLPIIALLVLAAIAALLFKQCSSKPPVAGGAVAEGASQAVADLQAAELNLTTDAQGNLATVTASSSSQSLLDKLKASIGTVFGNADALQATANPAYAADLPDQNAIDQVLAKIKGLPNVSLAWIGNQLTIQSPDLAQAQKLADELKGLVPNLQVSASQSTDDGTANTGDVTTNVDASNSHADAALSSIQADKANVNDIASALNLQVINFATGSAGIPDANKAILDKAAGLLKQLPDAKLVVKGFTDNVGNPDSNKALSEKRAKSVVAYLVEKGASAGQLTAEGHGQDNPIADNSTKEGQFKNRRIEFEVAGATTP</sequence>
<dbReference type="PROSITE" id="PS51123">
    <property type="entry name" value="OMPA_2"/>
    <property type="match status" value="1"/>
</dbReference>
<feature type="compositionally biased region" description="Basic and acidic residues" evidence="4">
    <location>
        <begin position="528"/>
        <end position="541"/>
    </location>
</feature>
<evidence type="ECO:0000256" key="5">
    <source>
        <dbReference type="SAM" id="Phobius"/>
    </source>
</evidence>
<keyword evidence="5" id="KW-0812">Transmembrane</keyword>
<evidence type="ECO:0000256" key="1">
    <source>
        <dbReference type="ARBA" id="ARBA00004442"/>
    </source>
</evidence>
<dbReference type="CDD" id="cd07185">
    <property type="entry name" value="OmpA_C-like"/>
    <property type="match status" value="1"/>
</dbReference>
<dbReference type="InterPro" id="IPR006664">
    <property type="entry name" value="OMP_bac"/>
</dbReference>
<reference evidence="7 8" key="1">
    <citation type="submission" date="2018-10" db="EMBL/GenBank/DDBJ databases">
        <title>The complete genome of Acinetobacter wuhouensis strain WCHAW010062.</title>
        <authorList>
            <person name="Hu Y."/>
            <person name="Long H."/>
            <person name="Feng Y."/>
            <person name="Zong Z."/>
        </authorList>
    </citation>
    <scope>NUCLEOTIDE SEQUENCE [LARGE SCALE GENOMIC DNA]</scope>
    <source>
        <strain evidence="7 8">WCHAW010062</strain>
    </source>
</reference>
<dbReference type="AlphaFoldDB" id="A0A3G2T4U9"/>
<feature type="domain" description="OmpA-like" evidence="6">
    <location>
        <begin position="430"/>
        <end position="547"/>
    </location>
</feature>
<dbReference type="PRINTS" id="PR01021">
    <property type="entry name" value="OMPADOMAIN"/>
</dbReference>